<dbReference type="PANTHER" id="PTHR30269">
    <property type="entry name" value="TRANSMEMBRANE PROTEIN YFCA"/>
    <property type="match status" value="1"/>
</dbReference>
<keyword evidence="5 8" id="KW-0812">Transmembrane</keyword>
<name>A0ABX7M5L6_9RHOO</name>
<reference evidence="9 10" key="1">
    <citation type="submission" date="2021-02" db="EMBL/GenBank/DDBJ databases">
        <title>Niveibacterium changnyeongensis HC41.</title>
        <authorList>
            <person name="Kang M."/>
        </authorList>
    </citation>
    <scope>NUCLEOTIDE SEQUENCE [LARGE SCALE GENOMIC DNA]</scope>
    <source>
        <strain evidence="9 10">HC41</strain>
    </source>
</reference>
<keyword evidence="3" id="KW-0813">Transport</keyword>
<evidence type="ECO:0000256" key="5">
    <source>
        <dbReference type="ARBA" id="ARBA00022692"/>
    </source>
</evidence>
<feature type="transmembrane region" description="Helical" evidence="8">
    <location>
        <begin position="128"/>
        <end position="147"/>
    </location>
</feature>
<keyword evidence="6 8" id="KW-1133">Transmembrane helix</keyword>
<feature type="transmembrane region" description="Helical" evidence="8">
    <location>
        <begin position="199"/>
        <end position="223"/>
    </location>
</feature>
<proteinExistence type="inferred from homology"/>
<feature type="transmembrane region" description="Helical" evidence="8">
    <location>
        <begin position="98"/>
        <end position="116"/>
    </location>
</feature>
<feature type="transmembrane region" description="Helical" evidence="8">
    <location>
        <begin position="229"/>
        <end position="247"/>
    </location>
</feature>
<dbReference type="InterPro" id="IPR002781">
    <property type="entry name" value="TM_pro_TauE-like"/>
</dbReference>
<dbReference type="PANTHER" id="PTHR30269:SF0">
    <property type="entry name" value="MEMBRANE TRANSPORTER PROTEIN YFCA-RELATED"/>
    <property type="match status" value="1"/>
</dbReference>
<sequence length="254" mass="26953">MDWAVLVVGAFLAGMVDAVVGGGGLIQIPLLLSAFPAISIPVLFGTNKVSSVVGTLSACVRYARTISIPWRIAMWAATAAFVGSWFGAQAVSLLPKETMKPLVLGLLVVVGAYTFWRKDFGKLERHAMTPRWVVPASLAAGAVIGFYDGFFGPGTGSFLIFIFVRWFGFDFLKASASAKVVNVSTNLAAIASFATHDGILWRVGLVMAVANLGGAQVGSHLALKHGNGFIRWLFLIVVVVLVAKLGWELTAAQI</sequence>
<evidence type="ECO:0000313" key="9">
    <source>
        <dbReference type="EMBL" id="QSI77064.1"/>
    </source>
</evidence>
<feature type="transmembrane region" description="Helical" evidence="8">
    <location>
        <begin position="68"/>
        <end position="86"/>
    </location>
</feature>
<gene>
    <name evidence="9" type="ORF">JY500_21895</name>
</gene>
<evidence type="ECO:0000256" key="8">
    <source>
        <dbReference type="RuleBase" id="RU363041"/>
    </source>
</evidence>
<dbReference type="InterPro" id="IPR052017">
    <property type="entry name" value="TSUP"/>
</dbReference>
<accession>A0ABX7M5L6</accession>
<organism evidence="9 10">
    <name type="scientific">Niveibacterium microcysteis</name>
    <dbReference type="NCBI Taxonomy" id="2811415"/>
    <lineage>
        <taxon>Bacteria</taxon>
        <taxon>Pseudomonadati</taxon>
        <taxon>Pseudomonadota</taxon>
        <taxon>Betaproteobacteria</taxon>
        <taxon>Rhodocyclales</taxon>
        <taxon>Rhodocyclaceae</taxon>
        <taxon>Niveibacterium</taxon>
    </lineage>
</organism>
<evidence type="ECO:0000313" key="10">
    <source>
        <dbReference type="Proteomes" id="UP000663570"/>
    </source>
</evidence>
<evidence type="ECO:0000256" key="1">
    <source>
        <dbReference type="ARBA" id="ARBA00004651"/>
    </source>
</evidence>
<evidence type="ECO:0000256" key="3">
    <source>
        <dbReference type="ARBA" id="ARBA00022448"/>
    </source>
</evidence>
<evidence type="ECO:0000256" key="7">
    <source>
        <dbReference type="ARBA" id="ARBA00023136"/>
    </source>
</evidence>
<comment type="similarity">
    <text evidence="2 8">Belongs to the 4-toluene sulfonate uptake permease (TSUP) (TC 2.A.102) family.</text>
</comment>
<evidence type="ECO:0000256" key="4">
    <source>
        <dbReference type="ARBA" id="ARBA00022475"/>
    </source>
</evidence>
<dbReference type="Pfam" id="PF01925">
    <property type="entry name" value="TauE"/>
    <property type="match status" value="1"/>
</dbReference>
<dbReference type="Proteomes" id="UP000663570">
    <property type="component" value="Chromosome"/>
</dbReference>
<feature type="transmembrane region" description="Helical" evidence="8">
    <location>
        <begin position="153"/>
        <end position="172"/>
    </location>
</feature>
<dbReference type="EMBL" id="CP071060">
    <property type="protein sequence ID" value="QSI77064.1"/>
    <property type="molecule type" value="Genomic_DNA"/>
</dbReference>
<comment type="subcellular location">
    <subcellularLocation>
        <location evidence="1 8">Cell membrane</location>
        <topology evidence="1 8">Multi-pass membrane protein</topology>
    </subcellularLocation>
</comment>
<dbReference type="RefSeq" id="WP_206254620.1">
    <property type="nucleotide sequence ID" value="NZ_CP071060.1"/>
</dbReference>
<keyword evidence="7 8" id="KW-0472">Membrane</keyword>
<evidence type="ECO:0000256" key="2">
    <source>
        <dbReference type="ARBA" id="ARBA00009142"/>
    </source>
</evidence>
<protein>
    <recommendedName>
        <fullName evidence="8">Probable membrane transporter protein</fullName>
    </recommendedName>
</protein>
<evidence type="ECO:0000256" key="6">
    <source>
        <dbReference type="ARBA" id="ARBA00022989"/>
    </source>
</evidence>
<keyword evidence="4 8" id="KW-1003">Cell membrane</keyword>
<keyword evidence="10" id="KW-1185">Reference proteome</keyword>